<evidence type="ECO:0000256" key="2">
    <source>
        <dbReference type="SAM" id="SignalP"/>
    </source>
</evidence>
<feature type="compositionally biased region" description="Polar residues" evidence="1">
    <location>
        <begin position="30"/>
        <end position="42"/>
    </location>
</feature>
<reference evidence="3 4" key="1">
    <citation type="submission" date="2015-08" db="EMBL/GenBank/DDBJ databases">
        <authorList>
            <person name="Babu N.S."/>
            <person name="Beckwith C.J."/>
            <person name="Beseler K.G."/>
            <person name="Brison A."/>
            <person name="Carone J.V."/>
            <person name="Caskin T.P."/>
            <person name="Diamond M."/>
            <person name="Durham M.E."/>
            <person name="Foxe J.M."/>
            <person name="Go M."/>
            <person name="Henderson B.A."/>
            <person name="Jones I.B."/>
            <person name="McGettigan J.A."/>
            <person name="Micheletti S.J."/>
            <person name="Nasrallah M.E."/>
            <person name="Ortiz D."/>
            <person name="Piller C.R."/>
            <person name="Privatt S.R."/>
            <person name="Schneider S.L."/>
            <person name="Sharp S."/>
            <person name="Smith T.C."/>
            <person name="Stanton J.D."/>
            <person name="Ullery H.E."/>
            <person name="Wilson R.J."/>
            <person name="Serrano M.G."/>
            <person name="Buck G."/>
            <person name="Lee V."/>
            <person name="Wang Y."/>
            <person name="Carvalho R."/>
            <person name="Voegtly L."/>
            <person name="Shi R."/>
            <person name="Duckworth R."/>
            <person name="Johnson A."/>
            <person name="Loviza R."/>
            <person name="Walstead R."/>
            <person name="Shah Z."/>
            <person name="Kiflezghi M."/>
            <person name="Wade K."/>
            <person name="Ball S.L."/>
            <person name="Bradley K.W."/>
            <person name="Asai D.J."/>
            <person name="Bowman C.A."/>
            <person name="Russell D.A."/>
            <person name="Pope W.H."/>
            <person name="Jacobs-Sera D."/>
            <person name="Hendrix R.W."/>
            <person name="Hatfull G.F."/>
        </authorList>
    </citation>
    <scope>NUCLEOTIDE SEQUENCE [LARGE SCALE GENOMIC DNA]</scope>
    <source>
        <strain evidence="3 4">DSM 27648</strain>
    </source>
</reference>
<protein>
    <submittedName>
        <fullName evidence="3">Uncharacterized protein</fullName>
    </submittedName>
</protein>
<feature type="compositionally biased region" description="Polar residues" evidence="1">
    <location>
        <begin position="60"/>
        <end position="70"/>
    </location>
</feature>
<dbReference type="STRING" id="1391654.AKJ09_08544"/>
<name>A0A0K1Q7T6_9BACT</name>
<organism evidence="3 4">
    <name type="scientific">Labilithrix luteola</name>
    <dbReference type="NCBI Taxonomy" id="1391654"/>
    <lineage>
        <taxon>Bacteria</taxon>
        <taxon>Pseudomonadati</taxon>
        <taxon>Myxococcota</taxon>
        <taxon>Polyangia</taxon>
        <taxon>Polyangiales</taxon>
        <taxon>Labilitrichaceae</taxon>
        <taxon>Labilithrix</taxon>
    </lineage>
</organism>
<dbReference type="AlphaFoldDB" id="A0A0K1Q7T6"/>
<feature type="signal peptide" evidence="2">
    <location>
        <begin position="1"/>
        <end position="24"/>
    </location>
</feature>
<dbReference type="PATRIC" id="fig|1391654.3.peg.8658"/>
<feature type="chain" id="PRO_5005466944" evidence="2">
    <location>
        <begin position="25"/>
        <end position="617"/>
    </location>
</feature>
<accession>A0A0K1Q7T6</accession>
<dbReference type="RefSeq" id="WP_146652895.1">
    <property type="nucleotide sequence ID" value="NZ_CP012333.1"/>
</dbReference>
<keyword evidence="4" id="KW-1185">Reference proteome</keyword>
<evidence type="ECO:0000313" key="4">
    <source>
        <dbReference type="Proteomes" id="UP000064967"/>
    </source>
</evidence>
<feature type="compositionally biased region" description="Pro residues" evidence="1">
    <location>
        <begin position="585"/>
        <end position="609"/>
    </location>
</feature>
<dbReference type="EMBL" id="CP012333">
    <property type="protein sequence ID" value="AKV01881.1"/>
    <property type="molecule type" value="Genomic_DNA"/>
</dbReference>
<feature type="region of interest" description="Disordered" evidence="1">
    <location>
        <begin position="23"/>
        <end position="77"/>
    </location>
</feature>
<keyword evidence="2" id="KW-0732">Signal</keyword>
<evidence type="ECO:0000313" key="3">
    <source>
        <dbReference type="EMBL" id="AKV01881.1"/>
    </source>
</evidence>
<dbReference type="Proteomes" id="UP000064967">
    <property type="component" value="Chromosome"/>
</dbReference>
<proteinExistence type="predicted"/>
<sequence>MNRARLASLLAFLSVLGTVGRAEAQAGKQGPTQSSPTRSRQVGPQRGGAPGGEDEDQGGPSPSAQPTGEPTVQAPADPLAIPEGVADRIGTDYDGHPPSPEGALHRSFFPLYEERRGDYRLRLLPPLYLEHTRGLDPKTGATTDKTDRESLAALLFYQRRSPNLDADILFPIAWRVRERQNHVLVLGPFVHREAPKENDNWLAPLYFQGSRADGGYFHSLPLLTTSHWNEKGAFTLAGPYFRDRTGSDVDWGVAPFVFAGDNGNQDGARKTYTLIPPLLFFNRTRELDESRLTVVGPVISESTPKRTIFDVAPLFFSINGKPETGGVKEAHYTLFPLFHYGKSPTQSLFVTPLYLRRVTPTVDTLVTPLFSHATTRNNSTSLTVAGPIVPLYYRKTDIDIGYKALGIFPFYYGSHSPTGTALATPLFARFENYNVSRTYWAFPSIVYERDQKGWEVDVHPLLYLGRSDHSTHTVLAPIFWDFANPKGRTTIGFPLYWRFADTTDDSVTQVAANTLYRQKRVSGGLDWQFHLLPVFSYGQSPTGHWWNVLFGLAGYDRDGATAKVKALWIPITVAGGNAPKAPEGAPAPAPAPAPSPAPTPAPTSPPPSQAPSTGPVF</sequence>
<gene>
    <name evidence="3" type="ORF">AKJ09_08544</name>
</gene>
<dbReference type="KEGG" id="llu:AKJ09_08544"/>
<feature type="region of interest" description="Disordered" evidence="1">
    <location>
        <begin position="578"/>
        <end position="617"/>
    </location>
</feature>
<dbReference type="OrthoDB" id="5488036at2"/>
<evidence type="ECO:0000256" key="1">
    <source>
        <dbReference type="SAM" id="MobiDB-lite"/>
    </source>
</evidence>